<dbReference type="Gene3D" id="1.20.140.100">
    <property type="entry name" value="Dynein heavy chain, N-terminal domain 2"/>
    <property type="match status" value="1"/>
</dbReference>
<dbReference type="InterPro" id="IPR041228">
    <property type="entry name" value="Dynein_C"/>
</dbReference>
<evidence type="ECO:0000256" key="10">
    <source>
        <dbReference type="ARBA" id="ARBA00023069"/>
    </source>
</evidence>
<dbReference type="InterPro" id="IPR003593">
    <property type="entry name" value="AAA+_ATPase"/>
</dbReference>
<dbReference type="InterPro" id="IPR013594">
    <property type="entry name" value="Dynein_heavy_tail"/>
</dbReference>
<dbReference type="Gene3D" id="3.10.490.20">
    <property type="match status" value="1"/>
</dbReference>
<dbReference type="InterPro" id="IPR024317">
    <property type="entry name" value="Dynein_heavy_chain_D4_dom"/>
</dbReference>
<comment type="subunit">
    <text evidence="15">The I1 inner arm complex (also known as the f dynein complex) is a two-headed isoform composed of two heavy chains (1-alpha and 1-beta), three intermediate chains and three light chains. I1 occupies a specific position proximal to the first radial spoke and repeats every 96 nm along the length of the axoneme.</text>
</comment>
<dbReference type="InterPro" id="IPR024743">
    <property type="entry name" value="Dynein_HC_stalk"/>
</dbReference>
<dbReference type="Gene3D" id="1.10.287.2620">
    <property type="match status" value="1"/>
</dbReference>
<feature type="compositionally biased region" description="Basic residues" evidence="18">
    <location>
        <begin position="142"/>
        <end position="156"/>
    </location>
</feature>
<feature type="compositionally biased region" description="Acidic residues" evidence="18">
    <location>
        <begin position="117"/>
        <end position="129"/>
    </location>
</feature>
<dbReference type="Pfam" id="PF12775">
    <property type="entry name" value="AAA_7"/>
    <property type="match status" value="1"/>
</dbReference>
<dbReference type="SMART" id="SM00516">
    <property type="entry name" value="SEC14"/>
    <property type="match status" value="1"/>
</dbReference>
<feature type="compositionally biased region" description="Polar residues" evidence="18">
    <location>
        <begin position="5058"/>
        <end position="5079"/>
    </location>
</feature>
<dbReference type="InterPro" id="IPR043157">
    <property type="entry name" value="Dynein_AAA1S"/>
</dbReference>
<dbReference type="PANTHER" id="PTHR22878">
    <property type="entry name" value="DYNEIN HEAVY CHAIN 6, AXONEMAL-LIKE-RELATED"/>
    <property type="match status" value="1"/>
</dbReference>
<dbReference type="InterPro" id="IPR026983">
    <property type="entry name" value="DHC"/>
</dbReference>
<dbReference type="InterPro" id="IPR042222">
    <property type="entry name" value="Dynein_2_N"/>
</dbReference>
<evidence type="ECO:0000256" key="17">
    <source>
        <dbReference type="SAM" id="Coils"/>
    </source>
</evidence>
<feature type="region of interest" description="Disordered" evidence="18">
    <location>
        <begin position="5023"/>
        <end position="5079"/>
    </location>
</feature>
<dbReference type="FunFam" id="1.10.8.720:FF:000005">
    <property type="entry name" value="Dynein axonemal heavy chain 10"/>
    <property type="match status" value="1"/>
</dbReference>
<sequence>MDSEVDIIEEETPEPSYDLDDYRKEWIRERVSTFLGLRSLRYFNNMLIESEGEFDVAMSSFLDLTIHKQDGPEKKMIYFYRVPFETITEEEIVVPEIINPPEPEPKEEPKIIETVTEFDEEEEEEEEEGDGAKPESPIKPLPKGKKDKPKKDKKKKEIIQIEEPPPPPPPTIIYVRKIIQKVQKDYVMKGVYGIISNDLPKDTNVVYLLRRTEESVPSFDSWESAFAELPGYFTLGSCSSNFLNSIVNLTKYAYFQLAESQFREPAPPKSVMKQLPKNPKKLPMHTQKSDFKRPSDYRRLSLTIQKALNQSNAESAPLTAQDEETQEEMPTPTKLELLNNISDFITALDWTTEHVQDDIQLPLSDFPDILNPNIDDEEFVQNSSKVEGLEEIIMSWEAHITKIIDTYLTKGPSGNGPIPEYEYWREREAAFSNIVEQLKKPTLLRIIKLLEKAKSDMISSFEHYKLDLMKYYIQARDNVKFLFTVLRHFQTVTYSDDFRKIKECIPFLMDGLHMVWVLSRFYCTDEQMVPLLERISWCLCEKTKVALDTETLFRKPISEILKDTNDAKEMLEIWYTSYMETRQKIENSGKGQRWEFNRRKLFDRTTYISIVIFHFNNIFGPELRGIVSDPQKVDKVTRRVDNLVIPIENIDFDLFLAKNLENWEQVMIAFYKEVRLLEKEAVAFINQSFKTLRLAEKALKVLVKFVEMETRQVIKDLLLTKFDVVMEQFISEILMVEDIFMRNRRHPVISKNMPPHCGAIFWARLLFIRLKMPVLKFQEIPQLANSTLKDEAFKAYAKVAKLIRNYERNKYEQWCNDVTPVINSAMKMNVLIVSNIFLVKIKILEFIKKMNSICIFLGPKNVALARQMKWLNMVKPPVNLVDKLNNEKRQTWHELMAEYVMTEHNLHFQENFNYLLFDCITAAEKLECLNYPLPQEVSLVAIQKERIHSDVVAVKKLIHNYNSMIQNLTIPQLHFLRNHIRETEINLQPGLSRILWASLGIQEYVDSCHSINKTLVSFIQQLSHVEIDLNSRIRTLSEFNLFYFQPIEENPVVPPCKDFFATMNQVRTERVCQMVNLYETVGLILRKLESLVLESNTGKSRFMTHYYAFWENKIYSSLTKMTVNNMEVFNEHILKKHILFEVDALLSEPDVVLSPTPTEIYNGMLRSIKDFLNRLKSFVRWMNTTCIPCPSQKIDTSDEYFIFSFYDDIMQVPNVNEAVTTLQETAYKRILSVHRYLQGWKRYRNLWNFDKNNTCARFVSKNPSLSKYDDKFMFYASIMNDLKDHVPYIDIASIRLNLRPLLNSIYDHSLQWKLTLGQKLLESTQEKMFTLKTTIDDLRIIIDRNIKGLDLFKAIMQAITTILRMNISVEIEYVLYQETFCVLKQHEIPYEEEDEKLAHTLQTEWKSLYISAIYRTQTLESTKERFAKITLTEIKEFCNTLAEFIRKFDSEGPAAVGEDLDLGVKLMDEYGKAFDEFDARRIDLQTAEVLFDIPLADYSDFLRAKGDYASMQMIYKIYKQQKQGRELWGRTLWVHLNPQALVDGIEGFIKDFRKLPRAARIHPVGMMLDLKMRQFKNVVPLMVSLKHDALRERHWKELMKKTGQYFDMSPDRFTLDNMFAMQLHKYQDIAEDIINNAVKELSIEKGVRDITEIWNNMAFTVHKHFKGTEDRGYILGPTDEIMQVLEDNAMNLQSMAGSQFVGPFLPTVQKWEKYLNNIGEVIEEWLSVQRKWMYLEGIFVGGDIRTQLPDEARKFDDIDKSFRRIMSDVAKKPIVLDCCNASGRLQEFRGLGFGLDRCQKSLNDYLDSKRRRFPRFYFISTDELLSILGSSEPSVVQDHMVKMFDNIKSLRLGVDSDERSIASAMISTEGEVMNFRTNVFTEGKVEEWMNDVLHEMRRSNRYITKAGIYWYGKIRRPRTEWMMDYLGMVCLCGNQVWWTAEVENVFVKIKKGQKRAMKEYLEQLNRQLDDIVVTVRGNLSPNDRSKFKTVATIEVHARDIIEAFVRDSVTDAQEFEWESQLRFYWVNHLDNLWVRQCTGSFEYGYEYMGLNGRLVITPLTDRIYLTITQALLMHLGGAPAGPAGTGKTETTKDLAKALALLCVVTNCGEGMDFKAIGTTLAGLAQCGAWGCFDEFNRIDISVLSVISTQLQTIRSALVMKVKRFNFEGVEIDLDAKVGIFITMNPGYAGRTELPESVKALFRPVVCILPDLEMICLISLFSDGFLAAKVLAKKMTVLYKLAREQLSKQFHYDWGLRALTAVLRMAGVLKRASPDISEILVLMRALRDMNYPKFVFDDVPLFLGLIQDLFPGLDCPRVGYPDFNAAVEKCLSAKGYIILPIQVDKVIQLYETMMTRHSSMLVGPTGGGKSVVLHTLCSAQILLGLPTRTSTLNPKACSVIELYGILDPATRDWTDGLLSNIFREMNQPTERAERRYIVFDGDVDALWIENMNSVMDDNRLLTLANGERIRLLQPTCALLFEVGDLAYASPATVSRAGMVYVDPKNLGYSPFWDKWIKSRTYPPEFDAFQKIFEQYIPDTLAYVVQGVQGTTQGNPLKTIVPQTSLNMVTQLCYMIDSIYPQPIEDNRNPAEEIDECVIEAIFLHGLYNSIGASLVGQGRLDFDAFIKKTCSLVNVEDSFEKRAEMRQLPTKYESLYEYYLDIRNNEWVAWEWLVPNYVHDREKKFTEILVPTVDTVRITYVLKLMNEIKRPIILIGETGTSKTAIIQDFLRQLSPDQFVLLNINFSSRTSSMDVQKNIESAVEKRTKDIYGPPVGKKLLCFIDDMNMPQVDDYGTQQPIALLKLLFEKGGFYDRGKDLNWKNIRDISYFAAMGVAGGGRNEVDQRFISMFTVFNLVFPTDLTLQHIYSSILSAHLSIFSEDVQVASTLINITLQLYNTIILELPPTPSKFHYIFNMRDLSRITCGLCIITPKYYTALHHIVRVWRNEFQRVICDRLINIEDQTLMRKHLVYQLQRNFSSRENVGDDENEEMEGEEKVNVVEYTMRDPLLFGDYRNALNEDEPRCYEDLLDYEAVYFLMQEIIDEYNERNEKLNIVLFDDALEHLTRIHRGLRLLKGHVMVVGVGGSGKGSLTRLAAFTAGCEMFEISLCRGYGEVNFKDDLKKLFNMLGIDRKLTVFLFSAAQIAEEGFLEFINNILMIGVVPSLFTDEDKDAIIGQCRNASRDAGYGITKDQVWNYFVNKCCDNLHVVLSMSPTGEILSKRCRSFPGLVNNTCIDWLMPWPPQALVAVASVFLKDNQKIPAIYRDIIVDHAVFVHQSVGQFTADFLVKLRRKNFVTPKHYLDFLGTYLKLLEEKNNFITAQCNRLLGGLVKIEEASADLEILNAKLAVQKVIVTEATLACEKMLVEIEAGTAAATYKKDVASTRSVEIAEQSKIIMLEQADAEESLSAALPALEMARLALADLDKSDITEIRSFATPPEAVQVVCECVVIIRGIKEISWKSAKGMMSDPSFLRQLQELNCDAITQAQVKAVKTHLTKSKKLDEMQNISKAGYGLLKFVQAVLGYCAVFREVKPKQDRVEQLQREFDAAKKSLEKLQNEILKLESDLAKLNEKYTNAMKKKQELQEETDIMMRRLAAADKLISGLSSEQARWMVDLSQLHLDQERLTGNCLLSASFLSYTGPFSYEFRKDMVYVAWQDDLIERGIPLTTPFRIEVHLTNDVEVSKWNSENLPPDELSIQNGILTTRGSRFPLCIDPQQQALNWIKKREEKFGLKVLSFNDSDFLKFVDMAIKYGSPILFQDVDDYIDPVVDNVLEKNIKIVSGRVFVYLGDKEVDYDPNFRMYLTTKLANPAFNPSAYAKAVVINYMVTMSGLEDQLLSVVVRNERPDLEEQRENLIAETSENKNLLQQLEDSLLRELSTSTGNMLDNVELINTLENTKTKASEVMSKLALAQRTGKDIDRLRDGYRSVAKRGAILFFVLSDMSSVNTMYQFSLNSYLEVFAYSLRKALPHTALSKRLINIINSLTKNVYDYGCTGMFERHKLLFSFQMTSKLQLSSEDILQAELEFFIKGCVSLEKSTKASPAKWISVQGWEDLLKLSNDFPETFENLIKDLEMKINEWQVWYDADAPESLPFPCEYSEKMKPFQMLMLLRCFRVDRVYRGVTNYIVQVMGEEYVMPPVISLDNIFDQSSTTTPVVFILSPGSDPTAELMKLADRCGMGGGKFRYLSLGQGQEPIALGLLEVATGRGQWLMFQNCHLLISFIKGLEKHLEKISKPHPDFRLWLTTDPTPTFPIGVLQKSLKVVIEPPNGLKLNLRNTYFKLRSQTLEGCPHHAFKSLIYVLAFFHAVVQERRKYDKIGWNISYDFNESDFNVCVQILDTYLNKIIILKDTRIPWSSLKYLIGEVMYGGRVIDDFDRRIVRTYMNEYMGDFLFDTFQPFHFYHDSNVDYVIPPIGTKEEYIAAIDELPLVNSPEVFGLHPNAEIGYYSQAVKEMWEHLIELQPQTSGSGEGISREEFITNVANDILQKIPRTYEIWKVRKHFQLVMTPTIIVLLQELERFNKLLVVMKRTLDQLKKALIGEIGMDANLDNVAISLYNGQLPASWRKLAPITRKNLGGWMQHFQNRNSQYALWAVQGDPMVLWLSGLHIPETYLAGLVQIACRKNGWPLDRSTVYTTVSSYLDPSDVEERPDTGTCLIHGLYLEGARWDVTRKCLQRSTPKVLIEELPILHVIPIESYRLKLQNTLRTPVYTTSARRNAMGVGLVFEADLGTSEHMSHWVLQGEPITNDHIDDDASIQINDEPYQSSSSEYVPSSYSSSHEGDEEDYANLRKELILANSKLCDELSTKMLSNLPVSPLELACQLQEVPKSMKSPVFPLQICDKLQIPDNSSYSEIETTAYVNRAKKTISGSRVYDKRHACYFCDKLIGTVTRHLELVHFKEIEVAKLLTMDKNSERQKEGLYGEISKMPRTKRVAKRTLENVKPNTTLFVRGMVNTYLKDIEGKATISKINVETKSNQLMLKINAAHTEQFLKFGRYGSKTMNELKNISQKDNRTYDLTMKTMTMNSTKGNKRRSRSVSTGSKGRQSGAIFSTVRKQTRASRSLSRTQPTKPLRNCNTPLNNIPPTSYGLITPKVKPNTPHVLLRRPQHGEIAVSMQGSPLMVDHIMPNNRANVNIPLLDGRVISILPEKGLRTSEIPDIDPHLRRQIETLRDNLSQVLRVYQETLIMGLGGKDVVSEEYVCTLSENLRKTALDELREDDSSRQQSLEQMREWINKHPSIKCCRTDPQFLLRFLRTKKFSVPLACEMLERYLTIRQLYPQWFRNLDSEDDDLTELVNSGYLVPLVDKHKGRTVMFTCAERFDPYKFTAANMIRVHSLITENFLDDEENQINGYVYVNDVGGFQMGHISLWSLKDVRNVVRCVQNSSPMRHKESHFVNVSSHAVKLVEFSLSILSEKLKNRTFMHKSISDLHEKIDPKILPKEYGGEVPLADMIEQLKAKLKENREKILALDEMHIDIDERNCRLIDEMNEELGVGIEGSFKKLQVD</sequence>
<dbReference type="Pfam" id="PF12780">
    <property type="entry name" value="AAA_8"/>
    <property type="match status" value="1"/>
</dbReference>
<keyword evidence="5" id="KW-0677">Repeat</keyword>
<feature type="compositionally biased region" description="Low complexity" evidence="18">
    <location>
        <begin position="4762"/>
        <end position="4777"/>
    </location>
</feature>
<feature type="region of interest" description="Disordered" evidence="18">
    <location>
        <begin position="117"/>
        <end position="165"/>
    </location>
</feature>
<dbReference type="InterPro" id="IPR041658">
    <property type="entry name" value="AAA_lid_11"/>
</dbReference>
<dbReference type="Gene3D" id="1.20.920.20">
    <property type="match status" value="1"/>
</dbReference>
<keyword evidence="21" id="KW-1185">Reference proteome</keyword>
<dbReference type="Pfam" id="PF12781">
    <property type="entry name" value="AAA_9"/>
    <property type="match status" value="1"/>
</dbReference>
<accession>A0AAN7SJA1</accession>
<dbReference type="FunFam" id="3.40.50.300:FF:000884">
    <property type="entry name" value="Dynein axonemal heavy chain 10"/>
    <property type="match status" value="1"/>
</dbReference>
<dbReference type="FunFam" id="1.20.58.1120:FF:000008">
    <property type="entry name" value="Dynein heavy chain 10, axonemal"/>
    <property type="match status" value="1"/>
</dbReference>
<dbReference type="Gene3D" id="3.20.180.20">
    <property type="entry name" value="Dynein heavy chain, N-terminal domain 2"/>
    <property type="match status" value="1"/>
</dbReference>
<dbReference type="GO" id="GO:0008569">
    <property type="term" value="F:minus-end-directed microtubule motor activity"/>
    <property type="evidence" value="ECO:0007669"/>
    <property type="project" value="InterPro"/>
</dbReference>
<comment type="caution">
    <text evidence="20">The sequence shown here is derived from an EMBL/GenBank/DDBJ whole genome shotgun (WGS) entry which is preliminary data.</text>
</comment>
<dbReference type="Gene3D" id="3.40.50.300">
    <property type="entry name" value="P-loop containing nucleotide triphosphate hydrolases"/>
    <property type="match status" value="5"/>
</dbReference>
<evidence type="ECO:0000256" key="1">
    <source>
        <dbReference type="ARBA" id="ARBA00004430"/>
    </source>
</evidence>
<comment type="subcellular location">
    <subcellularLocation>
        <location evidence="1">Cytoplasm</location>
        <location evidence="1">Cytoskeleton</location>
        <location evidence="1">Cilium axoneme</location>
    </subcellularLocation>
</comment>
<dbReference type="SMART" id="SM01100">
    <property type="entry name" value="CRAL_TRIO_N"/>
    <property type="match status" value="1"/>
</dbReference>
<dbReference type="PROSITE" id="PS50191">
    <property type="entry name" value="CRAL_TRIO"/>
    <property type="match status" value="1"/>
</dbReference>
<dbReference type="FunFam" id="1.20.1270.280:FF:000005">
    <property type="entry name" value="Dynein axonemal heavy chain 10"/>
    <property type="match status" value="1"/>
</dbReference>
<dbReference type="Gene3D" id="6.10.140.1060">
    <property type="match status" value="1"/>
</dbReference>
<proteinExistence type="inferred from homology"/>
<dbReference type="Gene3D" id="1.10.472.130">
    <property type="match status" value="1"/>
</dbReference>
<feature type="region of interest" description="Disordered" evidence="18">
    <location>
        <begin position="311"/>
        <end position="330"/>
    </location>
</feature>
<dbReference type="CDD" id="cd00170">
    <property type="entry name" value="SEC14"/>
    <property type="match status" value="1"/>
</dbReference>
<comment type="function">
    <text evidence="14">Force generating protein of eukaryotic cilia and flagella. Produces force towards the minus ends of microtubules. Dynein has ATPase activity; the force-producing power stroke is thought to occur on release of ADP. Required for assembly of the I1 inner arm complex and its targeting to the appropriate axoneme location. Also required for phototaxis.</text>
</comment>
<evidence type="ECO:0000256" key="9">
    <source>
        <dbReference type="ARBA" id="ARBA00023054"/>
    </source>
</evidence>
<evidence type="ECO:0000256" key="5">
    <source>
        <dbReference type="ARBA" id="ARBA00022737"/>
    </source>
</evidence>
<dbReference type="Gene3D" id="1.20.5.1200">
    <property type="entry name" value="Alpha-tocopherol transfer"/>
    <property type="match status" value="1"/>
</dbReference>
<dbReference type="SUPFAM" id="SSF46938">
    <property type="entry name" value="CRAL/TRIO N-terminal domain"/>
    <property type="match status" value="1"/>
</dbReference>
<dbReference type="GO" id="GO:0008017">
    <property type="term" value="F:microtubule binding"/>
    <property type="evidence" value="ECO:0007669"/>
    <property type="project" value="UniProtKB-ARBA"/>
</dbReference>
<dbReference type="Pfam" id="PF18199">
    <property type="entry name" value="Dynein_C"/>
    <property type="match status" value="1"/>
</dbReference>
<keyword evidence="13" id="KW-0966">Cell projection</keyword>
<dbReference type="GO" id="GO:0036159">
    <property type="term" value="P:inner dynein arm assembly"/>
    <property type="evidence" value="ECO:0007669"/>
    <property type="project" value="UniProtKB-ARBA"/>
</dbReference>
<dbReference type="InterPro" id="IPR001251">
    <property type="entry name" value="CRAL-TRIO_dom"/>
</dbReference>
<dbReference type="Gene3D" id="3.40.525.10">
    <property type="entry name" value="CRAL-TRIO lipid binding domain"/>
    <property type="match status" value="1"/>
</dbReference>
<dbReference type="Pfam" id="PF10512">
    <property type="entry name" value="Borealin"/>
    <property type="match status" value="1"/>
</dbReference>
<evidence type="ECO:0000256" key="14">
    <source>
        <dbReference type="ARBA" id="ARBA00054075"/>
    </source>
</evidence>
<dbReference type="InterPro" id="IPR042219">
    <property type="entry name" value="AAA_lid_11_sf"/>
</dbReference>
<dbReference type="Pfam" id="PF03028">
    <property type="entry name" value="Dynein_heavy"/>
    <property type="match status" value="1"/>
</dbReference>
<dbReference type="Pfam" id="PF08385">
    <property type="entry name" value="DHC_N1"/>
    <property type="match status" value="1"/>
</dbReference>
<evidence type="ECO:0000259" key="19">
    <source>
        <dbReference type="PROSITE" id="PS50191"/>
    </source>
</evidence>
<evidence type="ECO:0000256" key="13">
    <source>
        <dbReference type="ARBA" id="ARBA00023273"/>
    </source>
</evidence>
<evidence type="ECO:0000256" key="12">
    <source>
        <dbReference type="ARBA" id="ARBA00023212"/>
    </source>
</evidence>
<dbReference type="FunFam" id="1.20.920.20:FF:000001">
    <property type="entry name" value="dynein heavy chain 2, axonemal"/>
    <property type="match status" value="1"/>
</dbReference>
<dbReference type="FunFam" id="3.40.50.300:FF:002141">
    <property type="entry name" value="Dynein heavy chain"/>
    <property type="match status" value="1"/>
</dbReference>
<dbReference type="Gene3D" id="1.10.8.1220">
    <property type="match status" value="1"/>
</dbReference>
<dbReference type="Gene3D" id="1.20.1270.280">
    <property type="match status" value="1"/>
</dbReference>
<evidence type="ECO:0000256" key="2">
    <source>
        <dbReference type="ARBA" id="ARBA00008887"/>
    </source>
</evidence>
<dbReference type="Gene3D" id="1.10.8.20">
    <property type="entry name" value="N-terminal domain of phosphatidylinositol transfer protein sec14p"/>
    <property type="match status" value="1"/>
</dbReference>
<dbReference type="FunFam" id="3.10.490.20:FF:000006">
    <property type="entry name" value="Dynein axonemal heavy chain 10"/>
    <property type="match status" value="1"/>
</dbReference>
<evidence type="ECO:0000256" key="8">
    <source>
        <dbReference type="ARBA" id="ARBA00023017"/>
    </source>
</evidence>
<dbReference type="Gene3D" id="1.10.8.720">
    <property type="entry name" value="Region D6 of dynein motor"/>
    <property type="match status" value="1"/>
</dbReference>
<dbReference type="Pfam" id="PF08393">
    <property type="entry name" value="DHC_N2"/>
    <property type="match status" value="1"/>
</dbReference>
<feature type="region of interest" description="Disordered" evidence="18">
    <location>
        <begin position="266"/>
        <end position="291"/>
    </location>
</feature>
<keyword evidence="3" id="KW-0963">Cytoplasm</keyword>
<dbReference type="InterPro" id="IPR046466">
    <property type="entry name" value="Borealin_C"/>
</dbReference>
<organism evidence="20 21">
    <name type="scientific">Aquatica leii</name>
    <dbReference type="NCBI Taxonomy" id="1421715"/>
    <lineage>
        <taxon>Eukaryota</taxon>
        <taxon>Metazoa</taxon>
        <taxon>Ecdysozoa</taxon>
        <taxon>Arthropoda</taxon>
        <taxon>Hexapoda</taxon>
        <taxon>Insecta</taxon>
        <taxon>Pterygota</taxon>
        <taxon>Neoptera</taxon>
        <taxon>Endopterygota</taxon>
        <taxon>Coleoptera</taxon>
        <taxon>Polyphaga</taxon>
        <taxon>Elateriformia</taxon>
        <taxon>Elateroidea</taxon>
        <taxon>Lampyridae</taxon>
        <taxon>Luciolinae</taxon>
        <taxon>Aquatica</taxon>
    </lineage>
</organism>
<dbReference type="Pfam" id="PF12777">
    <property type="entry name" value="MT"/>
    <property type="match status" value="1"/>
</dbReference>
<dbReference type="InterPro" id="IPR013602">
    <property type="entry name" value="Dynein_heavy_linker"/>
</dbReference>
<keyword evidence="11" id="KW-0505">Motor protein</keyword>
<dbReference type="Pfam" id="PF12774">
    <property type="entry name" value="AAA_6"/>
    <property type="match status" value="1"/>
</dbReference>
<dbReference type="SMART" id="SM00382">
    <property type="entry name" value="AAA"/>
    <property type="match status" value="3"/>
</dbReference>
<dbReference type="GO" id="GO:0045505">
    <property type="term" value="F:dynein intermediate chain binding"/>
    <property type="evidence" value="ECO:0007669"/>
    <property type="project" value="InterPro"/>
</dbReference>
<dbReference type="Pfam" id="PF18198">
    <property type="entry name" value="AAA_lid_11"/>
    <property type="match status" value="1"/>
</dbReference>
<dbReference type="FunFam" id="1.10.8.710:FF:000002">
    <property type="entry name" value="dynein heavy chain 17, axonemal"/>
    <property type="match status" value="1"/>
</dbReference>
<dbReference type="Proteomes" id="UP001353858">
    <property type="component" value="Unassembled WGS sequence"/>
</dbReference>
<dbReference type="FunFam" id="3.40.50.300:FF:000153">
    <property type="entry name" value="Dynein axonemal heavy chain 1"/>
    <property type="match status" value="1"/>
</dbReference>
<evidence type="ECO:0000256" key="7">
    <source>
        <dbReference type="ARBA" id="ARBA00022840"/>
    </source>
</evidence>
<dbReference type="InterPro" id="IPR035699">
    <property type="entry name" value="AAA_6"/>
</dbReference>
<comment type="similarity">
    <text evidence="2">Belongs to the dynein heavy chain family.</text>
</comment>
<dbReference type="InterPro" id="IPR036273">
    <property type="entry name" value="CRAL/TRIO_N_dom_sf"/>
</dbReference>
<gene>
    <name evidence="20" type="ORF">RN001_000733</name>
</gene>
<keyword evidence="4" id="KW-0493">Microtubule</keyword>
<name>A0AAN7SJA1_9COLE</name>
<dbReference type="Gene3D" id="1.20.920.30">
    <property type="match status" value="1"/>
</dbReference>
<dbReference type="FunFam" id="3.40.50.300:FF:000063">
    <property type="entry name" value="dynein heavy chain 6, axonemal"/>
    <property type="match status" value="1"/>
</dbReference>
<evidence type="ECO:0000256" key="18">
    <source>
        <dbReference type="SAM" id="MobiDB-lite"/>
    </source>
</evidence>
<dbReference type="EMBL" id="JARPUR010000001">
    <property type="protein sequence ID" value="KAK4884462.1"/>
    <property type="molecule type" value="Genomic_DNA"/>
</dbReference>
<feature type="domain" description="CRAL-TRIO" evidence="19">
    <location>
        <begin position="5287"/>
        <end position="5449"/>
    </location>
</feature>
<dbReference type="GO" id="GO:0005874">
    <property type="term" value="C:microtubule"/>
    <property type="evidence" value="ECO:0007669"/>
    <property type="project" value="UniProtKB-KW"/>
</dbReference>
<evidence type="ECO:0000256" key="15">
    <source>
        <dbReference type="ARBA" id="ARBA00063032"/>
    </source>
</evidence>
<evidence type="ECO:0000256" key="3">
    <source>
        <dbReference type="ARBA" id="ARBA00022490"/>
    </source>
</evidence>
<dbReference type="GO" id="GO:0060294">
    <property type="term" value="P:cilium movement involved in cell motility"/>
    <property type="evidence" value="ECO:0007669"/>
    <property type="project" value="UniProtKB-ARBA"/>
</dbReference>
<dbReference type="FunFam" id="3.20.180.20:FF:000001">
    <property type="entry name" value="Dynein axonemal heavy chain 5"/>
    <property type="match status" value="1"/>
</dbReference>
<dbReference type="InterPro" id="IPR041466">
    <property type="entry name" value="Dynein_AAA5_ext"/>
</dbReference>
<evidence type="ECO:0000256" key="11">
    <source>
        <dbReference type="ARBA" id="ARBA00023175"/>
    </source>
</evidence>
<dbReference type="Gene3D" id="1.10.8.710">
    <property type="match status" value="1"/>
</dbReference>
<dbReference type="InterPro" id="IPR011074">
    <property type="entry name" value="CRAL/TRIO_N_dom"/>
</dbReference>
<dbReference type="Pfam" id="PF17857">
    <property type="entry name" value="AAA_lid_1"/>
    <property type="match status" value="1"/>
</dbReference>
<evidence type="ECO:0000256" key="16">
    <source>
        <dbReference type="ARBA" id="ARBA00077719"/>
    </source>
</evidence>
<dbReference type="SUPFAM" id="SSF52540">
    <property type="entry name" value="P-loop containing nucleoside triphosphate hydrolases"/>
    <property type="match status" value="4"/>
</dbReference>
<dbReference type="FunFam" id="3.40.50.300:FF:000049">
    <property type="entry name" value="Dynein, axonemal, heavy chain 5"/>
    <property type="match status" value="1"/>
</dbReference>
<dbReference type="FunFam" id="1.20.920.30:FF:000007">
    <property type="entry name" value="Dynein axonemal heavy chain 10"/>
    <property type="match status" value="1"/>
</dbReference>
<dbReference type="InterPro" id="IPR043160">
    <property type="entry name" value="Dynein_C_barrel"/>
</dbReference>
<feature type="region of interest" description="Disordered" evidence="18">
    <location>
        <begin position="4760"/>
        <end position="4781"/>
    </location>
</feature>
<evidence type="ECO:0000256" key="4">
    <source>
        <dbReference type="ARBA" id="ARBA00022701"/>
    </source>
</evidence>
<keyword evidence="9 17" id="KW-0175">Coiled coil</keyword>
<dbReference type="PRINTS" id="PR00180">
    <property type="entry name" value="CRETINALDHBP"/>
</dbReference>
<dbReference type="GO" id="GO:0051959">
    <property type="term" value="F:dynein light intermediate chain binding"/>
    <property type="evidence" value="ECO:0007669"/>
    <property type="project" value="InterPro"/>
</dbReference>
<dbReference type="PANTHER" id="PTHR22878:SF63">
    <property type="entry name" value="DYNEIN AXONEMAL HEAVY CHAIN 10"/>
    <property type="match status" value="1"/>
</dbReference>
<dbReference type="InterPro" id="IPR027417">
    <property type="entry name" value="P-loop_NTPase"/>
</dbReference>
<dbReference type="InterPro" id="IPR042228">
    <property type="entry name" value="Dynein_linker_3"/>
</dbReference>
<dbReference type="FunFam" id="1.20.140.100:FF:000013">
    <property type="entry name" value="Dynein heavy chain 10, axonemal"/>
    <property type="match status" value="1"/>
</dbReference>
<dbReference type="Pfam" id="PF17852">
    <property type="entry name" value="Dynein_AAA_lid"/>
    <property type="match status" value="1"/>
</dbReference>
<keyword evidence="8" id="KW-0243">Dynein</keyword>
<evidence type="ECO:0000256" key="6">
    <source>
        <dbReference type="ARBA" id="ARBA00022741"/>
    </source>
</evidence>
<dbReference type="InterPro" id="IPR036865">
    <property type="entry name" value="CRAL-TRIO_dom_sf"/>
</dbReference>
<protein>
    <recommendedName>
        <fullName evidence="16">Dynein-1, subspecies f</fullName>
    </recommendedName>
</protein>
<dbReference type="InterPro" id="IPR004273">
    <property type="entry name" value="Dynein_heavy_D6_P-loop"/>
</dbReference>
<dbReference type="FunFam" id="1.10.8.1220:FF:000001">
    <property type="entry name" value="Dynein axonemal heavy chain 5"/>
    <property type="match status" value="1"/>
</dbReference>
<dbReference type="FunFam" id="1.10.287.2620:FF:000002">
    <property type="entry name" value="Dynein heavy chain 2, axonemal"/>
    <property type="match status" value="1"/>
</dbReference>
<dbReference type="Gene3D" id="1.20.58.1120">
    <property type="match status" value="1"/>
</dbReference>
<dbReference type="InterPro" id="IPR035706">
    <property type="entry name" value="AAA_9"/>
</dbReference>
<dbReference type="InterPro" id="IPR041589">
    <property type="entry name" value="DNAH3_AAA_lid_1"/>
</dbReference>
<keyword evidence="12" id="KW-0206">Cytoskeleton</keyword>
<evidence type="ECO:0000313" key="20">
    <source>
        <dbReference type="EMBL" id="KAK4884462.1"/>
    </source>
</evidence>
<keyword evidence="6" id="KW-0547">Nucleotide-binding</keyword>
<keyword evidence="7" id="KW-0067">ATP-binding</keyword>
<reference evidence="21" key="1">
    <citation type="submission" date="2023-01" db="EMBL/GenBank/DDBJ databases">
        <title>Key to firefly adult light organ development and bioluminescence: homeobox transcription factors regulate luciferase expression and transportation to peroxisome.</title>
        <authorList>
            <person name="Fu X."/>
        </authorList>
    </citation>
    <scope>NUCLEOTIDE SEQUENCE [LARGE SCALE GENOMIC DNA]</scope>
</reference>
<dbReference type="GO" id="GO:0036156">
    <property type="term" value="C:inner dynein arm"/>
    <property type="evidence" value="ECO:0007669"/>
    <property type="project" value="UniProtKB-ARBA"/>
</dbReference>
<keyword evidence="10" id="KW-0969">Cilium</keyword>
<dbReference type="Pfam" id="PF00650">
    <property type="entry name" value="CRAL_TRIO"/>
    <property type="match status" value="1"/>
</dbReference>
<dbReference type="SUPFAM" id="SSF52087">
    <property type="entry name" value="CRAL/TRIO domain"/>
    <property type="match status" value="1"/>
</dbReference>
<dbReference type="GO" id="GO:0097729">
    <property type="term" value="C:9+2 motile cilium"/>
    <property type="evidence" value="ECO:0007669"/>
    <property type="project" value="UniProtKB-ARBA"/>
</dbReference>
<feature type="coiled-coil region" evidence="17">
    <location>
        <begin position="3538"/>
        <end position="3593"/>
    </location>
</feature>
<dbReference type="GO" id="GO:0005524">
    <property type="term" value="F:ATP binding"/>
    <property type="evidence" value="ECO:0007669"/>
    <property type="project" value="UniProtKB-KW"/>
</dbReference>
<evidence type="ECO:0000313" key="21">
    <source>
        <dbReference type="Proteomes" id="UP001353858"/>
    </source>
</evidence>